<accession>A0A6J4TRG8</accession>
<feature type="non-terminal residue" evidence="2">
    <location>
        <position position="1"/>
    </location>
</feature>
<feature type="non-terminal residue" evidence="2">
    <location>
        <position position="21"/>
    </location>
</feature>
<organism evidence="2">
    <name type="scientific">uncultured Solirubrobacteraceae bacterium</name>
    <dbReference type="NCBI Taxonomy" id="1162706"/>
    <lineage>
        <taxon>Bacteria</taxon>
        <taxon>Bacillati</taxon>
        <taxon>Actinomycetota</taxon>
        <taxon>Thermoleophilia</taxon>
        <taxon>Solirubrobacterales</taxon>
        <taxon>Solirubrobacteraceae</taxon>
        <taxon>environmental samples</taxon>
    </lineage>
</organism>
<sequence length="21" mass="2117">PTSRSRRAGPFARPSASSAAS</sequence>
<protein>
    <submittedName>
        <fullName evidence="2">Uncharacterized protein</fullName>
    </submittedName>
</protein>
<dbReference type="EMBL" id="CADCVT010000407">
    <property type="protein sequence ID" value="CAA9530689.1"/>
    <property type="molecule type" value="Genomic_DNA"/>
</dbReference>
<evidence type="ECO:0000313" key="2">
    <source>
        <dbReference type="EMBL" id="CAA9530689.1"/>
    </source>
</evidence>
<reference evidence="2" key="1">
    <citation type="submission" date="2020-02" db="EMBL/GenBank/DDBJ databases">
        <authorList>
            <person name="Meier V. D."/>
        </authorList>
    </citation>
    <scope>NUCLEOTIDE SEQUENCE</scope>
    <source>
        <strain evidence="2">AVDCRST_MAG85</strain>
    </source>
</reference>
<feature type="region of interest" description="Disordered" evidence="1">
    <location>
        <begin position="1"/>
        <end position="21"/>
    </location>
</feature>
<name>A0A6J4TRG8_9ACTN</name>
<gene>
    <name evidence="2" type="ORF">AVDCRST_MAG85-3648</name>
</gene>
<evidence type="ECO:0000256" key="1">
    <source>
        <dbReference type="SAM" id="MobiDB-lite"/>
    </source>
</evidence>
<feature type="compositionally biased region" description="Low complexity" evidence="1">
    <location>
        <begin position="8"/>
        <end position="21"/>
    </location>
</feature>
<proteinExistence type="predicted"/>
<dbReference type="AlphaFoldDB" id="A0A6J4TRG8"/>